<organism evidence="1 2">
    <name type="scientific">Stephania cephalantha</name>
    <dbReference type="NCBI Taxonomy" id="152367"/>
    <lineage>
        <taxon>Eukaryota</taxon>
        <taxon>Viridiplantae</taxon>
        <taxon>Streptophyta</taxon>
        <taxon>Embryophyta</taxon>
        <taxon>Tracheophyta</taxon>
        <taxon>Spermatophyta</taxon>
        <taxon>Magnoliopsida</taxon>
        <taxon>Ranunculales</taxon>
        <taxon>Menispermaceae</taxon>
        <taxon>Menispermoideae</taxon>
        <taxon>Cissampelideae</taxon>
        <taxon>Stephania</taxon>
    </lineage>
</organism>
<accession>A0AAP0PGF3</accession>
<dbReference type="EMBL" id="JBBNAG010000004">
    <property type="protein sequence ID" value="KAK9140035.1"/>
    <property type="molecule type" value="Genomic_DNA"/>
</dbReference>
<protein>
    <submittedName>
        <fullName evidence="1">Uncharacterized protein</fullName>
    </submittedName>
</protein>
<reference evidence="1 2" key="1">
    <citation type="submission" date="2024-01" db="EMBL/GenBank/DDBJ databases">
        <title>Genome assemblies of Stephania.</title>
        <authorList>
            <person name="Yang L."/>
        </authorList>
    </citation>
    <scope>NUCLEOTIDE SEQUENCE [LARGE SCALE GENOMIC DNA]</scope>
    <source>
        <strain evidence="1">JXDWG</strain>
        <tissue evidence="1">Leaf</tissue>
    </source>
</reference>
<proteinExistence type="predicted"/>
<evidence type="ECO:0000313" key="1">
    <source>
        <dbReference type="EMBL" id="KAK9140035.1"/>
    </source>
</evidence>
<gene>
    <name evidence="1" type="ORF">Scep_009716</name>
</gene>
<keyword evidence="2" id="KW-1185">Reference proteome</keyword>
<comment type="caution">
    <text evidence="1">The sequence shown here is derived from an EMBL/GenBank/DDBJ whole genome shotgun (WGS) entry which is preliminary data.</text>
</comment>
<sequence length="88" mass="9349">MKSRACSPLNVEVLEVIGVGVVVEGVGGDRGKEGDVVVGVESTNFVRHHWEKAADLHEAVEGVVEDEVVGHADLLGFHRVPVVVVVLD</sequence>
<evidence type="ECO:0000313" key="2">
    <source>
        <dbReference type="Proteomes" id="UP001419268"/>
    </source>
</evidence>
<dbReference type="Proteomes" id="UP001419268">
    <property type="component" value="Unassembled WGS sequence"/>
</dbReference>
<name>A0AAP0PGF3_9MAGN</name>
<dbReference type="AlphaFoldDB" id="A0AAP0PGF3"/>